<feature type="transmembrane region" description="Helical" evidence="1">
    <location>
        <begin position="70"/>
        <end position="91"/>
    </location>
</feature>
<evidence type="ECO:0000256" key="1">
    <source>
        <dbReference type="SAM" id="Phobius"/>
    </source>
</evidence>
<feature type="transmembrane region" description="Helical" evidence="1">
    <location>
        <begin position="12"/>
        <end position="33"/>
    </location>
</feature>
<keyword evidence="1" id="KW-0812">Transmembrane</keyword>
<comment type="caution">
    <text evidence="2">The sequence shown here is derived from an EMBL/GenBank/DDBJ whole genome shotgun (WGS) entry which is preliminary data.</text>
</comment>
<reference evidence="2 3" key="1">
    <citation type="journal article" date="2016" name="Nat. Commun.">
        <title>Thousands of microbial genomes shed light on interconnected biogeochemical processes in an aquifer system.</title>
        <authorList>
            <person name="Anantharaman K."/>
            <person name="Brown C.T."/>
            <person name="Hug L.A."/>
            <person name="Sharon I."/>
            <person name="Castelle C.J."/>
            <person name="Probst A.J."/>
            <person name="Thomas B.C."/>
            <person name="Singh A."/>
            <person name="Wilkins M.J."/>
            <person name="Karaoz U."/>
            <person name="Brodie E.L."/>
            <person name="Williams K.H."/>
            <person name="Hubbard S.S."/>
            <person name="Banfield J.F."/>
        </authorList>
    </citation>
    <scope>NUCLEOTIDE SEQUENCE [LARGE SCALE GENOMIC DNA]</scope>
</reference>
<evidence type="ECO:0000313" key="2">
    <source>
        <dbReference type="EMBL" id="OGF82696.1"/>
    </source>
</evidence>
<dbReference type="Pfam" id="PF09997">
    <property type="entry name" value="DUF2238"/>
    <property type="match status" value="1"/>
</dbReference>
<name>A0A1F5X4A4_9BACT</name>
<dbReference type="EMBL" id="MFIA01000020">
    <property type="protein sequence ID" value="OGF82696.1"/>
    <property type="molecule type" value="Genomic_DNA"/>
</dbReference>
<protein>
    <recommendedName>
        <fullName evidence="4">VanZ-like domain-containing protein</fullName>
    </recommendedName>
</protein>
<evidence type="ECO:0008006" key="4">
    <source>
        <dbReference type="Google" id="ProtNLM"/>
    </source>
</evidence>
<accession>A0A1F5X4A4</accession>
<evidence type="ECO:0000313" key="3">
    <source>
        <dbReference type="Proteomes" id="UP000178046"/>
    </source>
</evidence>
<dbReference type="AlphaFoldDB" id="A0A1F5X4A4"/>
<gene>
    <name evidence="2" type="ORF">A2924_00835</name>
</gene>
<dbReference type="Proteomes" id="UP000178046">
    <property type="component" value="Unassembled WGS sequence"/>
</dbReference>
<keyword evidence="1" id="KW-0472">Membrane</keyword>
<feature type="transmembrane region" description="Helical" evidence="1">
    <location>
        <begin position="39"/>
        <end position="58"/>
    </location>
</feature>
<keyword evidence="1" id="KW-1133">Transmembrane helix</keyword>
<sequence>MNNFFKSSAFVLWLLFLILGSWILVYWFGLYFLIPWVDIPLHFFGGLWVYVFARYLAMRFDLEINSQFPVLAKFIIFIGAVFFVGVFWEFWEFVLDRYLIHSGYSLLLGVYEDTLKDLFMDFLGGAFGFIFIKYD</sequence>
<organism evidence="2 3">
    <name type="scientific">Candidatus Giovannonibacteria bacterium RIFCSPLOWO2_01_FULL_44_16</name>
    <dbReference type="NCBI Taxonomy" id="1798348"/>
    <lineage>
        <taxon>Bacteria</taxon>
        <taxon>Candidatus Giovannoniibacteriota</taxon>
    </lineage>
</organism>
<dbReference type="InterPro" id="IPR014509">
    <property type="entry name" value="YjdF-like"/>
</dbReference>
<proteinExistence type="predicted"/>